<dbReference type="InterPro" id="IPR000673">
    <property type="entry name" value="Sig_transdc_resp-reg_Me-estase"/>
</dbReference>
<evidence type="ECO:0000256" key="4">
    <source>
        <dbReference type="PROSITE-ProRule" id="PRU00050"/>
    </source>
</evidence>
<comment type="catalytic activity">
    <reaction evidence="3">
        <text>[protein]-L-glutamate 5-O-methyl ester + H2O = L-glutamyl-[protein] + methanol + H(+)</text>
        <dbReference type="Rhea" id="RHEA:23236"/>
        <dbReference type="Rhea" id="RHEA-COMP:10208"/>
        <dbReference type="Rhea" id="RHEA-COMP:10311"/>
        <dbReference type="ChEBI" id="CHEBI:15377"/>
        <dbReference type="ChEBI" id="CHEBI:15378"/>
        <dbReference type="ChEBI" id="CHEBI:17790"/>
        <dbReference type="ChEBI" id="CHEBI:29973"/>
        <dbReference type="ChEBI" id="CHEBI:82795"/>
        <dbReference type="EC" id="3.1.1.61"/>
    </reaction>
</comment>
<evidence type="ECO:0000313" key="6">
    <source>
        <dbReference type="EMBL" id="QXI18148.1"/>
    </source>
</evidence>
<reference evidence="6 7" key="1">
    <citation type="journal article" date="2020" name="Microorganisms">
        <title>Reliable Identification of Environmental Pseudomonas Isolates Using the rpoD Gene.</title>
        <authorList>
            <consortium name="The Broad Institute Genome Sequencing Platform"/>
            <person name="Girard L."/>
            <person name="Lood C."/>
            <person name="Rokni-Zadeh H."/>
            <person name="van Noort V."/>
            <person name="Lavigne R."/>
            <person name="De Mot R."/>
        </authorList>
    </citation>
    <scope>NUCLEOTIDE SEQUENCE [LARGE SCALE GENOMIC DNA]</scope>
    <source>
        <strain evidence="6 7">SWRI65</strain>
    </source>
</reference>
<dbReference type="GO" id="GO:0005737">
    <property type="term" value="C:cytoplasm"/>
    <property type="evidence" value="ECO:0007669"/>
    <property type="project" value="InterPro"/>
</dbReference>
<dbReference type="RefSeq" id="WP_186548397.1">
    <property type="nucleotide sequence ID" value="NZ_CP077091.1"/>
</dbReference>
<protein>
    <recommendedName>
        <fullName evidence="2">protein-glutamate methylesterase</fullName>
        <ecNumber evidence="2">3.1.1.61</ecNumber>
    </recommendedName>
</protein>
<dbReference type="GO" id="GO:0008984">
    <property type="term" value="F:protein-glutamate methylesterase activity"/>
    <property type="evidence" value="ECO:0007669"/>
    <property type="project" value="UniProtKB-EC"/>
</dbReference>
<keyword evidence="4" id="KW-0145">Chemotaxis</keyword>
<dbReference type="AlphaFoldDB" id="A0A9E6P2F2"/>
<feature type="active site" evidence="4">
    <location>
        <position position="43"/>
    </location>
</feature>
<dbReference type="EC" id="3.1.1.61" evidence="2"/>
<dbReference type="PIRSF" id="PIRSF036461">
    <property type="entry name" value="Chmtx_methlestr"/>
    <property type="match status" value="1"/>
</dbReference>
<evidence type="ECO:0000256" key="1">
    <source>
        <dbReference type="ARBA" id="ARBA00022801"/>
    </source>
</evidence>
<evidence type="ECO:0000256" key="2">
    <source>
        <dbReference type="ARBA" id="ARBA00039140"/>
    </source>
</evidence>
<proteinExistence type="predicted"/>
<evidence type="ECO:0000256" key="3">
    <source>
        <dbReference type="ARBA" id="ARBA00048267"/>
    </source>
</evidence>
<dbReference type="GO" id="GO:0000156">
    <property type="term" value="F:phosphorelay response regulator activity"/>
    <property type="evidence" value="ECO:0007669"/>
    <property type="project" value="InterPro"/>
</dbReference>
<dbReference type="SUPFAM" id="SSF52738">
    <property type="entry name" value="Methylesterase CheB, C-terminal domain"/>
    <property type="match status" value="1"/>
</dbReference>
<accession>A0A9E6P2F2</accession>
<evidence type="ECO:0000259" key="5">
    <source>
        <dbReference type="PROSITE" id="PS50122"/>
    </source>
</evidence>
<dbReference type="GO" id="GO:0006935">
    <property type="term" value="P:chemotaxis"/>
    <property type="evidence" value="ECO:0007669"/>
    <property type="project" value="UniProtKB-UniRule"/>
</dbReference>
<organism evidence="6 7">
    <name type="scientific">Pseudomonas hamedanensis</name>
    <dbReference type="NCBI Taxonomy" id="2745504"/>
    <lineage>
        <taxon>Bacteria</taxon>
        <taxon>Pseudomonadati</taxon>
        <taxon>Pseudomonadota</taxon>
        <taxon>Gammaproteobacteria</taxon>
        <taxon>Pseudomonadales</taxon>
        <taxon>Pseudomonadaceae</taxon>
        <taxon>Pseudomonas</taxon>
    </lineage>
</organism>
<keyword evidence="1 4" id="KW-0378">Hydrolase</keyword>
<gene>
    <name evidence="6" type="ORF">HU739_003885</name>
</gene>
<evidence type="ECO:0000313" key="7">
    <source>
        <dbReference type="Proteomes" id="UP000631521"/>
    </source>
</evidence>
<dbReference type="CDD" id="cd16433">
    <property type="entry name" value="CheB"/>
    <property type="match status" value="1"/>
</dbReference>
<dbReference type="InterPro" id="IPR035909">
    <property type="entry name" value="CheB_C"/>
</dbReference>
<sequence>MQQDSSVDQIIVIGASSGGLEALRTLLEQLPADLDASVFITMHIGDQPSLLPRLLATATSLDVDFALSGEKIKSGRIYVAPPDRHLLIKRGTIRLVRSAKENHSRPAIDPMFRSAAISYGDRTTGVILTGELDDGVVGLQAIKAYGGMAFAQDPKTAEAPSMPASALRHVAVDVCLPLGELGNALGRTIQQRATEAPPARTLNRIEPYATEHDLTEDLSSGGAYALDAIGKVSGLSCPECGGSLWELGASPPRFRCHTGHGYTSTALLQAQSETIEEALWVAIRAMHEKQLLLGRQIQNGRDSGRTSAVQEYELVREGLESHKETLRVLVTKLRPVSGS</sequence>
<dbReference type="KEGG" id="phv:HU739_003885"/>
<feature type="domain" description="CheB-type methylesterase" evidence="5">
    <location>
        <begin position="4"/>
        <end position="192"/>
    </location>
</feature>
<feature type="active site" evidence="4">
    <location>
        <position position="134"/>
    </location>
</feature>
<dbReference type="Pfam" id="PF01339">
    <property type="entry name" value="CheB_methylest"/>
    <property type="match status" value="1"/>
</dbReference>
<dbReference type="Proteomes" id="UP000631521">
    <property type="component" value="Chromosome"/>
</dbReference>
<dbReference type="EMBL" id="CP077091">
    <property type="protein sequence ID" value="QXI18148.1"/>
    <property type="molecule type" value="Genomic_DNA"/>
</dbReference>
<dbReference type="InterPro" id="IPR011247">
    <property type="entry name" value="Chemotax_prot-Glu_Me-esterase"/>
</dbReference>
<reference evidence="6 7" key="2">
    <citation type="journal article" date="2021" name="Microorganisms">
        <title>The Ever-Expanding Pseudomonas Genus: Description of 43 New Species and Partition of the Pseudomonas putida Group.</title>
        <authorList>
            <person name="Girard L."/>
            <person name="Lood C."/>
            <person name="Hofte M."/>
            <person name="Vandamme P."/>
            <person name="Rokni-Zadeh H."/>
            <person name="van Noort V."/>
            <person name="Lavigne R."/>
            <person name="De Mot R."/>
        </authorList>
    </citation>
    <scope>NUCLEOTIDE SEQUENCE [LARGE SCALE GENOMIC DNA]</scope>
    <source>
        <strain evidence="6 7">SWRI65</strain>
    </source>
</reference>
<name>A0A9E6P2F2_9PSED</name>
<dbReference type="Gene3D" id="3.40.50.180">
    <property type="entry name" value="Methylesterase CheB, C-terminal domain"/>
    <property type="match status" value="1"/>
</dbReference>
<feature type="active site" evidence="4">
    <location>
        <position position="16"/>
    </location>
</feature>
<dbReference type="PANTHER" id="PTHR42872">
    <property type="entry name" value="PROTEIN-GLUTAMATE METHYLESTERASE/PROTEIN-GLUTAMINE GLUTAMINASE"/>
    <property type="match status" value="1"/>
</dbReference>
<keyword evidence="7" id="KW-1185">Reference proteome</keyword>
<dbReference type="PANTHER" id="PTHR42872:SF6">
    <property type="entry name" value="PROTEIN-GLUTAMATE METHYLESTERASE_PROTEIN-GLUTAMINE GLUTAMINASE"/>
    <property type="match status" value="1"/>
</dbReference>
<dbReference type="PROSITE" id="PS50122">
    <property type="entry name" value="CHEB"/>
    <property type="match status" value="1"/>
</dbReference>